<keyword evidence="3" id="KW-1185">Reference proteome</keyword>
<comment type="caution">
    <text evidence="2">The sequence shown here is derived from an EMBL/GenBank/DDBJ whole genome shotgun (WGS) entry which is preliminary data.</text>
</comment>
<gene>
    <name evidence="2" type="ORF">B0H63DRAFT_39748</name>
</gene>
<feature type="compositionally biased region" description="Basic and acidic residues" evidence="1">
    <location>
        <begin position="332"/>
        <end position="348"/>
    </location>
</feature>
<feature type="compositionally biased region" description="Basic and acidic residues" evidence="1">
    <location>
        <begin position="285"/>
        <end position="295"/>
    </location>
</feature>
<feature type="compositionally biased region" description="Polar residues" evidence="1">
    <location>
        <begin position="349"/>
        <end position="359"/>
    </location>
</feature>
<reference evidence="2" key="2">
    <citation type="submission" date="2023-06" db="EMBL/GenBank/DDBJ databases">
        <authorList>
            <consortium name="Lawrence Berkeley National Laboratory"/>
            <person name="Haridas S."/>
            <person name="Hensen N."/>
            <person name="Bonometti L."/>
            <person name="Westerberg I."/>
            <person name="Brannstrom I.O."/>
            <person name="Guillou S."/>
            <person name="Cros-Aarteil S."/>
            <person name="Calhoun S."/>
            <person name="Kuo A."/>
            <person name="Mondo S."/>
            <person name="Pangilinan J."/>
            <person name="Riley R."/>
            <person name="LaButti K."/>
            <person name="Andreopoulos B."/>
            <person name="Lipzen A."/>
            <person name="Chen C."/>
            <person name="Yanf M."/>
            <person name="Daum C."/>
            <person name="Ng V."/>
            <person name="Clum A."/>
            <person name="Steindorff A."/>
            <person name="Ohm R."/>
            <person name="Martin F."/>
            <person name="Silar P."/>
            <person name="Natvig D."/>
            <person name="Lalanne C."/>
            <person name="Gautier V."/>
            <person name="Ament-velasquez S.L."/>
            <person name="Kruys A."/>
            <person name="Hutchinson M.I."/>
            <person name="Powell A.J."/>
            <person name="Barry K."/>
            <person name="Miller A.N."/>
            <person name="Grigoriev I.V."/>
            <person name="Debuchy R."/>
            <person name="Gladieux P."/>
            <person name="Thoren M.H."/>
            <person name="Johannesson H."/>
        </authorList>
    </citation>
    <scope>NUCLEOTIDE SEQUENCE</scope>
    <source>
        <strain evidence="2">CBS 232.78</strain>
    </source>
</reference>
<dbReference type="AlphaFoldDB" id="A0AAE0U8B9"/>
<feature type="compositionally biased region" description="Low complexity" evidence="1">
    <location>
        <begin position="187"/>
        <end position="198"/>
    </location>
</feature>
<organism evidence="2 3">
    <name type="scientific">Podospora didyma</name>
    <dbReference type="NCBI Taxonomy" id="330526"/>
    <lineage>
        <taxon>Eukaryota</taxon>
        <taxon>Fungi</taxon>
        <taxon>Dikarya</taxon>
        <taxon>Ascomycota</taxon>
        <taxon>Pezizomycotina</taxon>
        <taxon>Sordariomycetes</taxon>
        <taxon>Sordariomycetidae</taxon>
        <taxon>Sordariales</taxon>
        <taxon>Podosporaceae</taxon>
        <taxon>Podospora</taxon>
    </lineage>
</organism>
<feature type="compositionally biased region" description="Polar residues" evidence="1">
    <location>
        <begin position="373"/>
        <end position="382"/>
    </location>
</feature>
<feature type="compositionally biased region" description="Low complexity" evidence="1">
    <location>
        <begin position="305"/>
        <end position="314"/>
    </location>
</feature>
<dbReference type="EMBL" id="JAULSW010000001">
    <property type="protein sequence ID" value="KAK3394209.1"/>
    <property type="molecule type" value="Genomic_DNA"/>
</dbReference>
<dbReference type="Proteomes" id="UP001285441">
    <property type="component" value="Unassembled WGS sequence"/>
</dbReference>
<feature type="region of interest" description="Disordered" evidence="1">
    <location>
        <begin position="185"/>
        <end position="220"/>
    </location>
</feature>
<evidence type="ECO:0000313" key="2">
    <source>
        <dbReference type="EMBL" id="KAK3394209.1"/>
    </source>
</evidence>
<name>A0AAE0U8B9_9PEZI</name>
<protein>
    <submittedName>
        <fullName evidence="2">Uncharacterized protein</fullName>
    </submittedName>
</protein>
<proteinExistence type="predicted"/>
<evidence type="ECO:0000313" key="3">
    <source>
        <dbReference type="Proteomes" id="UP001285441"/>
    </source>
</evidence>
<reference evidence="2" key="1">
    <citation type="journal article" date="2023" name="Mol. Phylogenet. Evol.">
        <title>Genome-scale phylogeny and comparative genomics of the fungal order Sordariales.</title>
        <authorList>
            <person name="Hensen N."/>
            <person name="Bonometti L."/>
            <person name="Westerberg I."/>
            <person name="Brannstrom I.O."/>
            <person name="Guillou S."/>
            <person name="Cros-Aarteil S."/>
            <person name="Calhoun S."/>
            <person name="Haridas S."/>
            <person name="Kuo A."/>
            <person name="Mondo S."/>
            <person name="Pangilinan J."/>
            <person name="Riley R."/>
            <person name="LaButti K."/>
            <person name="Andreopoulos B."/>
            <person name="Lipzen A."/>
            <person name="Chen C."/>
            <person name="Yan M."/>
            <person name="Daum C."/>
            <person name="Ng V."/>
            <person name="Clum A."/>
            <person name="Steindorff A."/>
            <person name="Ohm R.A."/>
            <person name="Martin F."/>
            <person name="Silar P."/>
            <person name="Natvig D.O."/>
            <person name="Lalanne C."/>
            <person name="Gautier V."/>
            <person name="Ament-Velasquez S.L."/>
            <person name="Kruys A."/>
            <person name="Hutchinson M.I."/>
            <person name="Powell A.J."/>
            <person name="Barry K."/>
            <person name="Miller A.N."/>
            <person name="Grigoriev I.V."/>
            <person name="Debuchy R."/>
            <person name="Gladieux P."/>
            <person name="Hiltunen Thoren M."/>
            <person name="Johannesson H."/>
        </authorList>
    </citation>
    <scope>NUCLEOTIDE SEQUENCE</scope>
    <source>
        <strain evidence="2">CBS 232.78</strain>
    </source>
</reference>
<feature type="compositionally biased region" description="Polar residues" evidence="1">
    <location>
        <begin position="317"/>
        <end position="331"/>
    </location>
</feature>
<feature type="region of interest" description="Disordered" evidence="1">
    <location>
        <begin position="233"/>
        <end position="382"/>
    </location>
</feature>
<sequence length="517" mass="58073">MAAVAPMDLVIKTDLASIPLRCTLCPKKPSFSDVSHLLTHISSKSHLSHRFKTELRSHTEDEAGEEIRLFDDWYNRHGIRNLLAGRMAAKEQKSSRRGRLSNTVTKVRSTAARADSIKAEPEEFIASTPLISPWPQASLSSQNMREGYFDNSGYQTPIVKRTRSAYSIPDTPDHDHLQVKYQRFPSESETTASAVASELPSDHNEMADEDNDSSKLKGIKYPGMGLFDSASELQKRKRNQRKDESVLAQMKNTSSGIEPTEFVWSEDGDLQRTRDIYASPSIEGSPERVLRETDNHKKKKRNRRAPANATASRPRQVRSSARIAQNKANNKIKTDHDEDSSFDHEDNNHSQVSSHSHGSMDSYDVFRDPPHTTPDSNNLSPLEQSGFELRRRPALHSLSANMPIMSPASKHMKPNPYFSARDNGSASYPSHATVPGNHYYQHRQNSMNGGNFNPLCVQPTGAYFNPYYQAYGNDHKPSTQGFQPINTMSQSLGVMPYSAFATPYATDPMHEHVHTEF</sequence>
<evidence type="ECO:0000256" key="1">
    <source>
        <dbReference type="SAM" id="MobiDB-lite"/>
    </source>
</evidence>
<accession>A0AAE0U8B9</accession>